<dbReference type="InterPro" id="IPR024089">
    <property type="entry name" value="PRODH_PutA_dom_I/II"/>
</dbReference>
<dbReference type="InterPro" id="IPR050485">
    <property type="entry name" value="Proline_metab_enzyme"/>
</dbReference>
<feature type="non-terminal residue" evidence="7">
    <location>
        <position position="692"/>
    </location>
</feature>
<dbReference type="InterPro" id="IPR029041">
    <property type="entry name" value="FAD-linked_oxidoreductase-like"/>
</dbReference>
<dbReference type="Pfam" id="PF01619">
    <property type="entry name" value="Pro_dh"/>
    <property type="match status" value="1"/>
</dbReference>
<dbReference type="EMBL" id="DRNF01000064">
    <property type="protein sequence ID" value="HHJ80176.1"/>
    <property type="molecule type" value="Genomic_DNA"/>
</dbReference>
<feature type="domain" description="Proline utilization A proline dehydrogenase N-terminal" evidence="6">
    <location>
        <begin position="11"/>
        <end position="58"/>
    </location>
</feature>
<dbReference type="InterPro" id="IPR024082">
    <property type="entry name" value="PRODH_PutA_dom_II"/>
</dbReference>
<gene>
    <name evidence="7" type="primary">putA</name>
    <name evidence="7" type="ORF">ENJ65_00925</name>
</gene>
<evidence type="ECO:0000259" key="6">
    <source>
        <dbReference type="Pfam" id="PF18327"/>
    </source>
</evidence>
<dbReference type="GO" id="GO:0010133">
    <property type="term" value="P:L-proline catabolic process to L-glutamate"/>
    <property type="evidence" value="ECO:0007669"/>
    <property type="project" value="TreeGrafter"/>
</dbReference>
<evidence type="ECO:0000256" key="1">
    <source>
        <dbReference type="ARBA" id="ARBA00023002"/>
    </source>
</evidence>
<dbReference type="Gene3D" id="3.20.20.220">
    <property type="match status" value="1"/>
</dbReference>
<name>A0A832J5U6_9GAMM</name>
<dbReference type="GO" id="GO:0004657">
    <property type="term" value="F:proline dehydrogenase activity"/>
    <property type="evidence" value="ECO:0007669"/>
    <property type="project" value="UniProtKB-EC"/>
</dbReference>
<dbReference type="SUPFAM" id="SSF53720">
    <property type="entry name" value="ALDH-like"/>
    <property type="match status" value="1"/>
</dbReference>
<evidence type="ECO:0000313" key="7">
    <source>
        <dbReference type="EMBL" id="HHJ80176.1"/>
    </source>
</evidence>
<keyword evidence="1 7" id="KW-0560">Oxidoreductase</keyword>
<sequence length="692" mass="77348">MIHTKPLSPLTPLRAAINQAYLVDEDVLLNALLESLHFNDEQLQRIEDLARTLVVKVRQNSTSTTGVDALLREYDLSSQEGVMLMCLSEALLRIPDSATADRLIRDKLTQAEWNTHLGKSSSFFVNASTWGLLLTGHIVQLAPEMVHQSSSFFSRLVSKSGEPMIRAAIKQAMKIMSQQFIMGTTIEAALEGSQEKENKLYRFSFDMLGEAALTQADADKYFAAYMDAINTLGKHTNNAVSLFDNPGISVKLSALHPRYEYSKQTLVVTEISSKLLQLAQAARQANINMTIDAEEADRLDLSLDIFEQVYCDDSLADWHGLGLAVQAYQKRAIYVIDYLNELHQRVHRRIPVRLVKGAYWDTEIKQAQEHGLRDYPVFTRKSSTDTAFLACAQRIINAGPAFYPQFASHNAHTLACISIMAGDRDYECQRLHGMGEVLYQEAMNELQLVKNCRVYAPVGSHEELLPYLVRRLLENGANTSFVNKIVDENSPIEEIIANPLHETEILKQKRHPAIPLPRNIYGKQRLNSNGINLSDPVALDKLDKALEEATLKSWLAAPIVRGETQPGNHQTISNPANQHQVIGEITNADERVLDYALALAANAANDWNNTPAEQRAEILNQAADLLEQNCTELMALCIREGGRTISDSLNEVREAIDFCRYYAAMAKQDFAHVIELPGVTGERNQLSLHGRG</sequence>
<evidence type="ECO:0000259" key="4">
    <source>
        <dbReference type="Pfam" id="PF01619"/>
    </source>
</evidence>
<feature type="domain" description="Proline dehydrogenase" evidence="4">
    <location>
        <begin position="192"/>
        <end position="484"/>
    </location>
</feature>
<evidence type="ECO:0000259" key="3">
    <source>
        <dbReference type="Pfam" id="PF00171"/>
    </source>
</evidence>
<dbReference type="Gene3D" id="3.40.605.10">
    <property type="entry name" value="Aldehyde Dehydrogenase, Chain A, domain 1"/>
    <property type="match status" value="1"/>
</dbReference>
<feature type="domain" description="Proline dehydrogenase PutA" evidence="5">
    <location>
        <begin position="67"/>
        <end position="180"/>
    </location>
</feature>
<evidence type="ECO:0000256" key="2">
    <source>
        <dbReference type="ARBA" id="ARBA00023027"/>
    </source>
</evidence>
<dbReference type="AlphaFoldDB" id="A0A832J5U6"/>
<dbReference type="Pfam" id="PF00171">
    <property type="entry name" value="Aldedh"/>
    <property type="match status" value="1"/>
</dbReference>
<dbReference type="Proteomes" id="UP000885832">
    <property type="component" value="Unassembled WGS sequence"/>
</dbReference>
<evidence type="ECO:0000259" key="5">
    <source>
        <dbReference type="Pfam" id="PF14850"/>
    </source>
</evidence>
<dbReference type="NCBIfam" id="NF008869">
    <property type="entry name" value="PRK11904.1"/>
    <property type="match status" value="1"/>
</dbReference>
<comment type="caution">
    <text evidence="7">The sequence shown here is derived from an EMBL/GenBank/DDBJ whole genome shotgun (WGS) entry which is preliminary data.</text>
</comment>
<dbReference type="InterPro" id="IPR016162">
    <property type="entry name" value="Ald_DH_N"/>
</dbReference>
<keyword evidence="2" id="KW-0520">NAD</keyword>
<reference evidence="7" key="1">
    <citation type="journal article" date="2020" name="mSystems">
        <title>Genome- and Community-Level Interaction Insights into Carbon Utilization and Element Cycling Functions of Hydrothermarchaeota in Hydrothermal Sediment.</title>
        <authorList>
            <person name="Zhou Z."/>
            <person name="Liu Y."/>
            <person name="Xu W."/>
            <person name="Pan J."/>
            <person name="Luo Z.H."/>
            <person name="Li M."/>
        </authorList>
    </citation>
    <scope>NUCLEOTIDE SEQUENCE [LARGE SCALE GENOMIC DNA]</scope>
    <source>
        <strain evidence="7">HyVt-505</strain>
    </source>
</reference>
<dbReference type="InterPro" id="IPR016161">
    <property type="entry name" value="Ald_DH/histidinol_DH"/>
</dbReference>
<dbReference type="SUPFAM" id="SSF81935">
    <property type="entry name" value="N-terminal domain of bifunctional PutA protein"/>
    <property type="match status" value="1"/>
</dbReference>
<proteinExistence type="predicted"/>
<dbReference type="Pfam" id="PF14850">
    <property type="entry name" value="Pro_dh-DNA_bdg"/>
    <property type="match status" value="1"/>
</dbReference>
<dbReference type="SUPFAM" id="SSF51730">
    <property type="entry name" value="FAD-linked oxidoreductase"/>
    <property type="match status" value="1"/>
</dbReference>
<dbReference type="PANTHER" id="PTHR42862">
    <property type="entry name" value="DELTA-1-PYRROLINE-5-CARBOXYLATE DEHYDROGENASE 1, ISOFORM A-RELATED"/>
    <property type="match status" value="1"/>
</dbReference>
<dbReference type="EC" id="1.5.5.2" evidence="7"/>
<dbReference type="InterPro" id="IPR041349">
    <property type="entry name" value="PRODH"/>
</dbReference>
<dbReference type="Gene3D" id="1.20.5.460">
    <property type="entry name" value="Single helix bin"/>
    <property type="match status" value="1"/>
</dbReference>
<dbReference type="Pfam" id="PF18327">
    <property type="entry name" value="PRODH"/>
    <property type="match status" value="1"/>
</dbReference>
<accession>A0A832J5U6</accession>
<dbReference type="Gene3D" id="1.20.5.550">
    <property type="entry name" value="Single Helix bin"/>
    <property type="match status" value="1"/>
</dbReference>
<dbReference type="InterPro" id="IPR015590">
    <property type="entry name" value="Aldehyde_DH_dom"/>
</dbReference>
<dbReference type="GO" id="GO:0003842">
    <property type="term" value="F:L-glutamate gamma-semialdehyde dehydrogenase activity"/>
    <property type="evidence" value="ECO:0007669"/>
    <property type="project" value="UniProtKB-EC"/>
</dbReference>
<dbReference type="InterPro" id="IPR024090">
    <property type="entry name" value="PRODH_PutA_dom_I"/>
</dbReference>
<dbReference type="PANTHER" id="PTHR42862:SF1">
    <property type="entry name" value="DELTA-1-PYRROLINE-5-CARBOXYLATE DEHYDROGENASE 2, ISOFORM A-RELATED"/>
    <property type="match status" value="1"/>
</dbReference>
<protein>
    <submittedName>
        <fullName evidence="7">Bifunctional proline dehydrogenase/L-glutamate gamma-semialdehyde dehydrogenase PutA</fullName>
        <ecNumber evidence="7">1.2.1.88</ecNumber>
        <ecNumber evidence="7">1.5.5.2</ecNumber>
    </submittedName>
</protein>
<dbReference type="InterPro" id="IPR002872">
    <property type="entry name" value="Proline_DH_dom"/>
</dbReference>
<dbReference type="GO" id="GO:0009898">
    <property type="term" value="C:cytoplasmic side of plasma membrane"/>
    <property type="evidence" value="ECO:0007669"/>
    <property type="project" value="TreeGrafter"/>
</dbReference>
<organism evidence="7">
    <name type="scientific">Candidatus Tenderia electrophaga</name>
    <dbReference type="NCBI Taxonomy" id="1748243"/>
    <lineage>
        <taxon>Bacteria</taxon>
        <taxon>Pseudomonadati</taxon>
        <taxon>Pseudomonadota</taxon>
        <taxon>Gammaproteobacteria</taxon>
        <taxon>Candidatus Tenderiales</taxon>
        <taxon>Candidatus Tenderiaceae</taxon>
        <taxon>Candidatus Tenderia</taxon>
    </lineage>
</organism>
<feature type="domain" description="Aldehyde dehydrogenase" evidence="3">
    <location>
        <begin position="569"/>
        <end position="675"/>
    </location>
</feature>
<dbReference type="EC" id="1.2.1.88" evidence="7"/>